<reference evidence="2 3" key="1">
    <citation type="submission" date="2024-06" db="EMBL/GenBank/DDBJ databases">
        <title>Chitinophaga defluvii sp. nov., isolated from municipal sewage.</title>
        <authorList>
            <person name="Zhang L."/>
        </authorList>
    </citation>
    <scope>NUCLEOTIDE SEQUENCE [LARGE SCALE GENOMIC DNA]</scope>
    <source>
        <strain evidence="2 3">H8</strain>
    </source>
</reference>
<proteinExistence type="predicted"/>
<evidence type="ECO:0000313" key="3">
    <source>
        <dbReference type="Proteomes" id="UP001549749"/>
    </source>
</evidence>
<protein>
    <submittedName>
        <fullName evidence="2">Uncharacterized protein</fullName>
    </submittedName>
</protein>
<evidence type="ECO:0000313" key="2">
    <source>
        <dbReference type="EMBL" id="MET6999111.1"/>
    </source>
</evidence>
<sequence>MKVMFCCTALLLMLFACREQPTHKQKAIMQVDTMQFSASEDSIIAVHPTEIDTTIQDSLATTQK</sequence>
<name>A0ABV2T7Y3_9BACT</name>
<feature type="signal peptide" evidence="1">
    <location>
        <begin position="1"/>
        <end position="18"/>
    </location>
</feature>
<gene>
    <name evidence="2" type="ORF">ABR189_17115</name>
</gene>
<feature type="chain" id="PRO_5045807601" evidence="1">
    <location>
        <begin position="19"/>
        <end position="64"/>
    </location>
</feature>
<keyword evidence="3" id="KW-1185">Reference proteome</keyword>
<accession>A0ABV2T7Y3</accession>
<evidence type="ECO:0000256" key="1">
    <source>
        <dbReference type="SAM" id="SignalP"/>
    </source>
</evidence>
<dbReference type="PROSITE" id="PS51257">
    <property type="entry name" value="PROKAR_LIPOPROTEIN"/>
    <property type="match status" value="1"/>
</dbReference>
<comment type="caution">
    <text evidence="2">The sequence shown here is derived from an EMBL/GenBank/DDBJ whole genome shotgun (WGS) entry which is preliminary data.</text>
</comment>
<organism evidence="2 3">
    <name type="scientific">Chitinophaga defluvii</name>
    <dbReference type="NCBI Taxonomy" id="3163343"/>
    <lineage>
        <taxon>Bacteria</taxon>
        <taxon>Pseudomonadati</taxon>
        <taxon>Bacteroidota</taxon>
        <taxon>Chitinophagia</taxon>
        <taxon>Chitinophagales</taxon>
        <taxon>Chitinophagaceae</taxon>
        <taxon>Chitinophaga</taxon>
    </lineage>
</organism>
<dbReference type="RefSeq" id="WP_354661678.1">
    <property type="nucleotide sequence ID" value="NZ_JBEXAC010000002.1"/>
</dbReference>
<keyword evidence="1" id="KW-0732">Signal</keyword>
<dbReference type="Proteomes" id="UP001549749">
    <property type="component" value="Unassembled WGS sequence"/>
</dbReference>
<dbReference type="EMBL" id="JBEXAC010000002">
    <property type="protein sequence ID" value="MET6999111.1"/>
    <property type="molecule type" value="Genomic_DNA"/>
</dbReference>